<dbReference type="InterPro" id="IPR003959">
    <property type="entry name" value="ATPase_AAA_core"/>
</dbReference>
<evidence type="ECO:0000313" key="6">
    <source>
        <dbReference type="Proteomes" id="UP000192333"/>
    </source>
</evidence>
<keyword evidence="2" id="KW-0547">Nucleotide-binding</keyword>
<proteinExistence type="inferred from homology"/>
<keyword evidence="6" id="KW-1185">Reference proteome</keyword>
<evidence type="ECO:0000256" key="2">
    <source>
        <dbReference type="ARBA" id="ARBA00022741"/>
    </source>
</evidence>
<comment type="similarity">
    <text evidence="1">Belongs to the AAA ATPase family.</text>
</comment>
<dbReference type="GO" id="GO:0005524">
    <property type="term" value="F:ATP binding"/>
    <property type="evidence" value="ECO:0007669"/>
    <property type="project" value="UniProtKB-KW"/>
</dbReference>
<dbReference type="Pfam" id="PF00004">
    <property type="entry name" value="AAA"/>
    <property type="match status" value="1"/>
</dbReference>
<gene>
    <name evidence="5" type="ORF">SAMN00777080_4335</name>
</gene>
<accession>A0A1W2H9V3</accession>
<name>A0A1W2H9V3_9BACT</name>
<evidence type="ECO:0000256" key="3">
    <source>
        <dbReference type="ARBA" id="ARBA00022840"/>
    </source>
</evidence>
<dbReference type="EMBL" id="LT838813">
    <property type="protein sequence ID" value="SMD45675.1"/>
    <property type="molecule type" value="Genomic_DNA"/>
</dbReference>
<dbReference type="GO" id="GO:0016887">
    <property type="term" value="F:ATP hydrolysis activity"/>
    <property type="evidence" value="ECO:0007669"/>
    <property type="project" value="InterPro"/>
</dbReference>
<dbReference type="CDD" id="cd19481">
    <property type="entry name" value="RecA-like_protease"/>
    <property type="match status" value="1"/>
</dbReference>
<dbReference type="SUPFAM" id="SSF52540">
    <property type="entry name" value="P-loop containing nucleoside triphosphate hydrolases"/>
    <property type="match status" value="1"/>
</dbReference>
<evidence type="ECO:0000259" key="4">
    <source>
        <dbReference type="SMART" id="SM00382"/>
    </source>
</evidence>
<organism evidence="5 6">
    <name type="scientific">Aquiflexum balticum DSM 16537</name>
    <dbReference type="NCBI Taxonomy" id="758820"/>
    <lineage>
        <taxon>Bacteria</taxon>
        <taxon>Pseudomonadati</taxon>
        <taxon>Bacteroidota</taxon>
        <taxon>Cytophagia</taxon>
        <taxon>Cytophagales</taxon>
        <taxon>Cyclobacteriaceae</taxon>
        <taxon>Aquiflexum</taxon>
    </lineage>
</organism>
<sequence length="462" mass="53288">MENTANKNNYSSEIKSQYNSLSLEKELDWFQKILLLRGKITFEESSQEEELSRIELPDLNNDPSDYANLVKKYDMGPEERVVLILSLIPHIRPSILDILNLKNQNFDIPFTEFGGMKAERHKGFLPTGETAIFLLAGTDLDKRFSLMRLFDKDHFLVKEKIIYLDRAVPGEPILSGSLQLSKEYLFLLTTGEVYKPDFDMDFPAKRITTQQDWEDVVLSAPVNEGISEIKNWLRFGKELKNNFKFGKKIKNGFKVLFTGPPGTGKTLTASLLGKSCAMDVYRVDLSMVVSKYIGETEKNLSKVFDMAENKNWILFFDEADALFGKRSQTTDSHDRYANQEVSYLLQRIEDFDGLVILCSNFKNNIDEAFFRRFQLVLDFEIPDHRQRFVLWKNAITDEFQYDHPIDLEELSEKFELTGAGIINVLHFCTLKALERGDRLILKEDILAGIKIEKIKQGKSILH</sequence>
<dbReference type="Gene3D" id="3.40.50.300">
    <property type="entry name" value="P-loop containing nucleotide triphosphate hydrolases"/>
    <property type="match status" value="1"/>
</dbReference>
<dbReference type="SMART" id="SM00382">
    <property type="entry name" value="AAA"/>
    <property type="match status" value="1"/>
</dbReference>
<dbReference type="RefSeq" id="WP_084122615.1">
    <property type="nucleotide sequence ID" value="NZ_LT838813.1"/>
</dbReference>
<dbReference type="AlphaFoldDB" id="A0A1W2H9V3"/>
<evidence type="ECO:0000313" key="5">
    <source>
        <dbReference type="EMBL" id="SMD45675.1"/>
    </source>
</evidence>
<dbReference type="InterPro" id="IPR027417">
    <property type="entry name" value="P-loop_NTPase"/>
</dbReference>
<feature type="domain" description="AAA+ ATPase" evidence="4">
    <location>
        <begin position="251"/>
        <end position="383"/>
    </location>
</feature>
<evidence type="ECO:0000256" key="1">
    <source>
        <dbReference type="ARBA" id="ARBA00006914"/>
    </source>
</evidence>
<dbReference type="InterPro" id="IPR050221">
    <property type="entry name" value="26S_Proteasome_ATPase"/>
</dbReference>
<dbReference type="PANTHER" id="PTHR23073">
    <property type="entry name" value="26S PROTEASOME REGULATORY SUBUNIT"/>
    <property type="match status" value="1"/>
</dbReference>
<dbReference type="STRING" id="758820.SAMN00777080_4335"/>
<protein>
    <submittedName>
        <fullName evidence="5">ATPases of the AAA+ class</fullName>
    </submittedName>
</protein>
<reference evidence="6" key="1">
    <citation type="submission" date="2017-04" db="EMBL/GenBank/DDBJ databases">
        <authorList>
            <person name="Varghese N."/>
            <person name="Submissions S."/>
        </authorList>
    </citation>
    <scope>NUCLEOTIDE SEQUENCE [LARGE SCALE GENOMIC DNA]</scope>
    <source>
        <strain evidence="6">DSM 16537</strain>
    </source>
</reference>
<dbReference type="Proteomes" id="UP000192333">
    <property type="component" value="Chromosome I"/>
</dbReference>
<keyword evidence="3" id="KW-0067">ATP-binding</keyword>
<dbReference type="InterPro" id="IPR003593">
    <property type="entry name" value="AAA+_ATPase"/>
</dbReference>
<dbReference type="OrthoDB" id="7438987at2"/>